<sequence>MLGLKQTWFIITLLDKVNQKPEPMQVQEEPSIKNDGLCSEFLLSEECLIRSTDQFYIFI</sequence>
<protein>
    <submittedName>
        <fullName evidence="1">Uncharacterized protein</fullName>
    </submittedName>
</protein>
<dbReference type="EMBL" id="CAADRP010001596">
    <property type="protein sequence ID" value="VFU44092.1"/>
    <property type="molecule type" value="Genomic_DNA"/>
</dbReference>
<dbReference type="AlphaFoldDB" id="A0A6N2LR78"/>
<accession>A0A6N2LR78</accession>
<evidence type="ECO:0000313" key="1">
    <source>
        <dbReference type="EMBL" id="VFU44092.1"/>
    </source>
</evidence>
<gene>
    <name evidence="1" type="ORF">SVIM_LOCUS268972</name>
</gene>
<reference evidence="1" key="1">
    <citation type="submission" date="2019-03" db="EMBL/GenBank/DDBJ databases">
        <authorList>
            <person name="Mank J."/>
            <person name="Almeida P."/>
        </authorList>
    </citation>
    <scope>NUCLEOTIDE SEQUENCE</scope>
    <source>
        <strain evidence="1">78183</strain>
    </source>
</reference>
<organism evidence="1">
    <name type="scientific">Salix viminalis</name>
    <name type="common">Common osier</name>
    <name type="synonym">Basket willow</name>
    <dbReference type="NCBI Taxonomy" id="40686"/>
    <lineage>
        <taxon>Eukaryota</taxon>
        <taxon>Viridiplantae</taxon>
        <taxon>Streptophyta</taxon>
        <taxon>Embryophyta</taxon>
        <taxon>Tracheophyta</taxon>
        <taxon>Spermatophyta</taxon>
        <taxon>Magnoliopsida</taxon>
        <taxon>eudicotyledons</taxon>
        <taxon>Gunneridae</taxon>
        <taxon>Pentapetalae</taxon>
        <taxon>rosids</taxon>
        <taxon>fabids</taxon>
        <taxon>Malpighiales</taxon>
        <taxon>Salicaceae</taxon>
        <taxon>Saliceae</taxon>
        <taxon>Salix</taxon>
    </lineage>
</organism>
<name>A0A6N2LR78_SALVM</name>
<proteinExistence type="predicted"/>